<keyword evidence="3" id="KW-1185">Reference proteome</keyword>
<comment type="caution">
    <text evidence="2">The sequence shown here is derived from an EMBL/GenBank/DDBJ whole genome shotgun (WGS) entry which is preliminary data.</text>
</comment>
<proteinExistence type="predicted"/>
<feature type="chain" id="PRO_5031552648" evidence="1">
    <location>
        <begin position="24"/>
        <end position="806"/>
    </location>
</feature>
<protein>
    <submittedName>
        <fullName evidence="2">Uncharacterized protein</fullName>
    </submittedName>
</protein>
<sequence>MPRVFRHLSLVALLATAAWRVEAAPSQFDLVGPRLDVAVTHNGETLPLAWVPNLAEGDRVSIRLDLPPAGSERFRLVAVFLRGAIERPPRDWFHDTLSSKRGKAGDGGNGGDLSLVVPKGAQQLALFILPEKGGGADAVVSAVRKQPGAFVRAVQDLNQATLDRARLDTFLDVLLQAEREDPESVSATSQVLTRSLSIKLKAECLQQPADLQAACLTGDRETLLFADTHSSALADTLTGAPTDLAFQLSATPQAGYGFYSSYIGVVRDIFRLFGAFQSTQLQFVPALARMGDSRITLLLNTPLSFAKPASVMVVGLPAIEAAKPPPLRRGEGGAMLCATSGAVLPVEGAPLVYATRYARDVMVRVARADGSTLDLPVHADARRGGYVLDRTLPGAGFAGPVTGQLHGNWGFTPFDGPRFTLSRPQANLWTAPANTTLVVGRTNTLALAGEGAGCVGKVEMRRGDGASQTLNWRPDGQRGIVVDVPLDKAAPGPVTLTVTGAAGAAPAVLTLPALQEIGRLDALTLAAGDDAALLTGSRLDQVREVRLGDLVLRPGALTRTDRADQLTLVAADPAALQAIAAGSRIVADVGFAGDRHKTIAVTVGAARPTPVLLQRHVQPAPRPGVLPMTLRPDGAVAQDARLTFAFRLDPAMPLTGREVVEVATVDGQAIGRLTAGKGYDLQDATTGIVGFVPAEALGGLAHGAIRFRIVQDGVATRWTPLGSIVRLPELRAVACTPAGRCTVTGERLFLAQAIATNDRFDAAQPIPDGFTANTIDVAPAATGQKPAQLFLRLRDAADTVATVVVP</sequence>
<name>A0A7Y9FRK3_9SPHN</name>
<gene>
    <name evidence="2" type="ORF">HD841_003641</name>
</gene>
<accession>A0A7Y9FRK3</accession>
<keyword evidence="1" id="KW-0732">Signal</keyword>
<feature type="signal peptide" evidence="1">
    <location>
        <begin position="1"/>
        <end position="23"/>
    </location>
</feature>
<dbReference type="Proteomes" id="UP000517753">
    <property type="component" value="Unassembled WGS sequence"/>
</dbReference>
<dbReference type="AlphaFoldDB" id="A0A7Y9FRK3"/>
<evidence type="ECO:0000313" key="2">
    <source>
        <dbReference type="EMBL" id="NYD91822.1"/>
    </source>
</evidence>
<dbReference type="RefSeq" id="WP_179510225.1">
    <property type="nucleotide sequence ID" value="NZ_JACCBY010000007.1"/>
</dbReference>
<dbReference type="EMBL" id="JACCBY010000007">
    <property type="protein sequence ID" value="NYD91822.1"/>
    <property type="molecule type" value="Genomic_DNA"/>
</dbReference>
<evidence type="ECO:0000256" key="1">
    <source>
        <dbReference type="SAM" id="SignalP"/>
    </source>
</evidence>
<reference evidence="2 3" key="1">
    <citation type="submission" date="2020-08" db="EMBL/GenBank/DDBJ databases">
        <title>The Agave Microbiome: Exploring the role of microbial communities in plant adaptations to desert environments.</title>
        <authorList>
            <person name="Partida-Martinez L.P."/>
        </authorList>
    </citation>
    <scope>NUCLEOTIDE SEQUENCE [LARGE SCALE GENOMIC DNA]</scope>
    <source>
        <strain evidence="2 3">AS2.3</strain>
    </source>
</reference>
<organism evidence="2 3">
    <name type="scientific">Sphingomonas melonis</name>
    <dbReference type="NCBI Taxonomy" id="152682"/>
    <lineage>
        <taxon>Bacteria</taxon>
        <taxon>Pseudomonadati</taxon>
        <taxon>Pseudomonadota</taxon>
        <taxon>Alphaproteobacteria</taxon>
        <taxon>Sphingomonadales</taxon>
        <taxon>Sphingomonadaceae</taxon>
        <taxon>Sphingomonas</taxon>
    </lineage>
</organism>
<evidence type="ECO:0000313" key="3">
    <source>
        <dbReference type="Proteomes" id="UP000517753"/>
    </source>
</evidence>